<dbReference type="EC" id="2.7.12.2" evidence="6"/>
<dbReference type="InterPro" id="IPR008271">
    <property type="entry name" value="Ser/Thr_kinase_AS"/>
</dbReference>
<dbReference type="PANTHER" id="PTHR48013">
    <property type="entry name" value="DUAL SPECIFICITY MITOGEN-ACTIVATED PROTEIN KINASE KINASE 5-RELATED"/>
    <property type="match status" value="1"/>
</dbReference>
<evidence type="ECO:0000256" key="4">
    <source>
        <dbReference type="ARBA" id="ARBA00022840"/>
    </source>
</evidence>
<comment type="catalytic activity">
    <reaction evidence="9">
        <text>L-tyrosyl-[protein] + ATP = O-phospho-L-tyrosyl-[protein] + ADP + H(+)</text>
        <dbReference type="Rhea" id="RHEA:10596"/>
        <dbReference type="Rhea" id="RHEA-COMP:10136"/>
        <dbReference type="Rhea" id="RHEA-COMP:20101"/>
        <dbReference type="ChEBI" id="CHEBI:15378"/>
        <dbReference type="ChEBI" id="CHEBI:30616"/>
        <dbReference type="ChEBI" id="CHEBI:46858"/>
        <dbReference type="ChEBI" id="CHEBI:61978"/>
        <dbReference type="ChEBI" id="CHEBI:456216"/>
        <dbReference type="EC" id="2.7.12.2"/>
    </reaction>
</comment>
<keyword evidence="3" id="KW-0418">Kinase</keyword>
<dbReference type="OrthoDB" id="443345at2759"/>
<proteinExistence type="inferred from homology"/>
<gene>
    <name evidence="12" type="ORF">FOL47_004488</name>
</gene>
<dbReference type="SUPFAM" id="SSF56112">
    <property type="entry name" value="Protein kinase-like (PK-like)"/>
    <property type="match status" value="1"/>
</dbReference>
<organism evidence="12 13">
    <name type="scientific">Perkinsus chesapeaki</name>
    <name type="common">Clam parasite</name>
    <name type="synonym">Perkinsus andrewsi</name>
    <dbReference type="NCBI Taxonomy" id="330153"/>
    <lineage>
        <taxon>Eukaryota</taxon>
        <taxon>Sar</taxon>
        <taxon>Alveolata</taxon>
        <taxon>Perkinsozoa</taxon>
        <taxon>Perkinsea</taxon>
        <taxon>Perkinsida</taxon>
        <taxon>Perkinsidae</taxon>
        <taxon>Perkinsus</taxon>
    </lineage>
</organism>
<dbReference type="SMART" id="SM00952">
    <property type="entry name" value="RAP"/>
    <property type="match status" value="1"/>
</dbReference>
<dbReference type="GO" id="GO:0005524">
    <property type="term" value="F:ATP binding"/>
    <property type="evidence" value="ECO:0007669"/>
    <property type="project" value="UniProtKB-KW"/>
</dbReference>
<evidence type="ECO:0000256" key="6">
    <source>
        <dbReference type="ARBA" id="ARBA00038999"/>
    </source>
</evidence>
<evidence type="ECO:0000256" key="1">
    <source>
        <dbReference type="ARBA" id="ARBA00022679"/>
    </source>
</evidence>
<evidence type="ECO:0000256" key="8">
    <source>
        <dbReference type="ARBA" id="ARBA00049299"/>
    </source>
</evidence>
<dbReference type="EMBL" id="JAAPAO010000255">
    <property type="protein sequence ID" value="KAF4665634.1"/>
    <property type="molecule type" value="Genomic_DNA"/>
</dbReference>
<keyword evidence="1" id="KW-0808">Transferase</keyword>
<evidence type="ECO:0000256" key="9">
    <source>
        <dbReference type="ARBA" id="ARBA00051693"/>
    </source>
</evidence>
<name>A0A7J6M2B1_PERCH</name>
<evidence type="ECO:0000313" key="13">
    <source>
        <dbReference type="Proteomes" id="UP000591131"/>
    </source>
</evidence>
<comment type="caution">
    <text evidence="12">The sequence shown here is derived from an EMBL/GenBank/DDBJ whole genome shotgun (WGS) entry which is preliminary data.</text>
</comment>
<evidence type="ECO:0000256" key="2">
    <source>
        <dbReference type="ARBA" id="ARBA00022741"/>
    </source>
</evidence>
<feature type="domain" description="RAP" evidence="11">
    <location>
        <begin position="627"/>
        <end position="685"/>
    </location>
</feature>
<dbReference type="Gene3D" id="1.10.510.10">
    <property type="entry name" value="Transferase(Phosphotransferase) domain 1"/>
    <property type="match status" value="1"/>
</dbReference>
<dbReference type="Pfam" id="PF00069">
    <property type="entry name" value="Pkinase"/>
    <property type="match status" value="1"/>
</dbReference>
<evidence type="ECO:0000256" key="3">
    <source>
        <dbReference type="ARBA" id="ARBA00022777"/>
    </source>
</evidence>
<dbReference type="InterPro" id="IPR000719">
    <property type="entry name" value="Prot_kinase_dom"/>
</dbReference>
<keyword evidence="2" id="KW-0547">Nucleotide-binding</keyword>
<dbReference type="PROSITE" id="PS00108">
    <property type="entry name" value="PROTEIN_KINASE_ST"/>
    <property type="match status" value="1"/>
</dbReference>
<dbReference type="PROSITE" id="PS51286">
    <property type="entry name" value="RAP"/>
    <property type="match status" value="1"/>
</dbReference>
<comment type="similarity">
    <text evidence="5">Belongs to the protein kinase superfamily. STE Ser/Thr protein kinase family. MAP kinase kinase subfamily.</text>
</comment>
<dbReference type="AlphaFoldDB" id="A0A7J6M2B1"/>
<dbReference type="PROSITE" id="PS50011">
    <property type="entry name" value="PROTEIN_KINASE_DOM"/>
    <property type="match status" value="1"/>
</dbReference>
<evidence type="ECO:0000259" key="10">
    <source>
        <dbReference type="PROSITE" id="PS50011"/>
    </source>
</evidence>
<evidence type="ECO:0000256" key="5">
    <source>
        <dbReference type="ARBA" id="ARBA00038035"/>
    </source>
</evidence>
<comment type="catalytic activity">
    <reaction evidence="7">
        <text>L-seryl-[protein] + ATP = O-phospho-L-seryl-[protein] + ADP + H(+)</text>
        <dbReference type="Rhea" id="RHEA:17989"/>
        <dbReference type="Rhea" id="RHEA-COMP:9863"/>
        <dbReference type="Rhea" id="RHEA-COMP:11604"/>
        <dbReference type="ChEBI" id="CHEBI:15378"/>
        <dbReference type="ChEBI" id="CHEBI:29999"/>
        <dbReference type="ChEBI" id="CHEBI:30616"/>
        <dbReference type="ChEBI" id="CHEBI:83421"/>
        <dbReference type="ChEBI" id="CHEBI:456216"/>
        <dbReference type="EC" id="2.7.12.2"/>
    </reaction>
</comment>
<comment type="catalytic activity">
    <reaction evidence="8">
        <text>L-threonyl-[protein] + ATP = O-phospho-L-threonyl-[protein] + ADP + H(+)</text>
        <dbReference type="Rhea" id="RHEA:46608"/>
        <dbReference type="Rhea" id="RHEA-COMP:11060"/>
        <dbReference type="Rhea" id="RHEA-COMP:11605"/>
        <dbReference type="ChEBI" id="CHEBI:15378"/>
        <dbReference type="ChEBI" id="CHEBI:30013"/>
        <dbReference type="ChEBI" id="CHEBI:30616"/>
        <dbReference type="ChEBI" id="CHEBI:61977"/>
        <dbReference type="ChEBI" id="CHEBI:456216"/>
        <dbReference type="EC" id="2.7.12.2"/>
    </reaction>
</comment>
<protein>
    <recommendedName>
        <fullName evidence="6">mitogen-activated protein kinase kinase</fullName>
        <ecNumber evidence="6">2.7.12.2</ecNumber>
    </recommendedName>
</protein>
<dbReference type="Pfam" id="PF08373">
    <property type="entry name" value="RAP"/>
    <property type="match status" value="1"/>
</dbReference>
<dbReference type="GO" id="GO:0004708">
    <property type="term" value="F:MAP kinase kinase activity"/>
    <property type="evidence" value="ECO:0007669"/>
    <property type="project" value="UniProtKB-EC"/>
</dbReference>
<dbReference type="InterPro" id="IPR013584">
    <property type="entry name" value="RAP"/>
</dbReference>
<dbReference type="Proteomes" id="UP000591131">
    <property type="component" value="Unassembled WGS sequence"/>
</dbReference>
<keyword evidence="13" id="KW-1185">Reference proteome</keyword>
<sequence length="760" mass="85446">MRGVGHIDGKMCIVMEHMDKGSLSDILACRGGRLPEDVLFSVAKDCCVGLDYLHNTLKLIHGDLKPANILMSSSGVAKISDFRVSSAQVAGRRECHGTLLYMSPEELRGEGGCGYLSDVWSLGLTLLECALGRFPYMAEVPKDDDKQIKERVLVDEGSVLSIDGISLADDLDFWQLMEKIDNPPSLTALQRECGFSDKFLNFIDSCLQIDPTRRDSTTALLANNRQAVNRQSRVSAENLVRPSPPGPVARYAIDGSELGGGEVTAIEVGKVMAKAVSDATLKEILSEAAKYGRTDDDLFNVLRSGNVDCPVSLRSSPLTPSTAISILEACAVKRVRSFPDLAKISAILLRPGNPRMTAEEAKTLLRVFSFMGAINEPLALACANSVIPEISQMSWHDVTTLVRDVARHRARPRELFEAIISRAVPELESIPSKDIFSLWHTVCYLRIPLKEEDCRRIAEEIVKRSASGEGGLDDIIDAAYACSMMSLGALKEEGYQHSTLGPLVWEIIKRIQGGVTDEWFMENKSAHRRLLVVRAHLRYCLRDDLYLPLGDDAKSALRRVHRIDLNANSIVEQYPDNAHPVRLPKFIMQLSQILRSRGKVGKLKVAHFVRARRGPFTFDILERDRKLVWECNHFDRFYGSSFDKLATRRLEERVIKAMGYRIVQVPFWHWRRVTLKSRRIDMIRMSRFIALRDFRERHMAKGEVDQYSDPTKFNARECALDSNSFQYIGENFFKAQKPSKAWMLSGAGLKLQKLPTRITM</sequence>
<keyword evidence="4" id="KW-0067">ATP-binding</keyword>
<dbReference type="PANTHER" id="PTHR48013:SF9">
    <property type="entry name" value="DUAL SPECIFICITY MITOGEN-ACTIVATED PROTEIN KINASE KINASE 5"/>
    <property type="match status" value="1"/>
</dbReference>
<dbReference type="InterPro" id="IPR011009">
    <property type="entry name" value="Kinase-like_dom_sf"/>
</dbReference>
<evidence type="ECO:0000313" key="12">
    <source>
        <dbReference type="EMBL" id="KAF4665634.1"/>
    </source>
</evidence>
<dbReference type="SMART" id="SM00220">
    <property type="entry name" value="S_TKc"/>
    <property type="match status" value="1"/>
</dbReference>
<reference evidence="12 13" key="1">
    <citation type="submission" date="2020-04" db="EMBL/GenBank/DDBJ databases">
        <title>Perkinsus chesapeaki whole genome sequence.</title>
        <authorList>
            <person name="Bogema D.R."/>
        </authorList>
    </citation>
    <scope>NUCLEOTIDE SEQUENCE [LARGE SCALE GENOMIC DNA]</scope>
    <source>
        <strain evidence="12">ATCC PRA-425</strain>
    </source>
</reference>
<feature type="domain" description="Protein kinase" evidence="10">
    <location>
        <begin position="1"/>
        <end position="228"/>
    </location>
</feature>
<accession>A0A7J6M2B1</accession>
<evidence type="ECO:0000259" key="11">
    <source>
        <dbReference type="PROSITE" id="PS51286"/>
    </source>
</evidence>
<evidence type="ECO:0000256" key="7">
    <source>
        <dbReference type="ARBA" id="ARBA00049014"/>
    </source>
</evidence>